<dbReference type="PATRIC" id="fig|1423727.3.peg.1754"/>
<name>A0A0R2AZR3_9LACO</name>
<dbReference type="AlphaFoldDB" id="A0A0R2AZR3"/>
<protein>
    <submittedName>
        <fullName evidence="1">Uncharacterized protein</fullName>
    </submittedName>
</protein>
<sequence length="240" mass="27650">MYVHFEPFAHLFLTYGIATSDIIQDQVQVPQHILLLPPIDEDEFVDPHTGFNVISGQEAVRDFMQSRLASQRDWLDYSHGTYLQELTPGEIAELLYLGHAKTHMQSPFYYKLQNNLVVLPLSTGLINMYFRHLNTFDTTLSAALLRHVRWAANEQPFWLRLRQQEFPAIDPATLKAIRERSVDGIIFNFSGVAFSREAVRVQLLQPTGRFLPERELGNQTIGALVLDRQKQQWTLQLDGD</sequence>
<keyword evidence="2" id="KW-1185">Reference proteome</keyword>
<dbReference type="STRING" id="1423727.FC34_GL001730"/>
<gene>
    <name evidence="1" type="ORF">FC34_GL001730</name>
</gene>
<dbReference type="Proteomes" id="UP000051672">
    <property type="component" value="Unassembled WGS sequence"/>
</dbReference>
<dbReference type="EMBL" id="AYZQ01000005">
    <property type="protein sequence ID" value="KRM71252.1"/>
    <property type="molecule type" value="Genomic_DNA"/>
</dbReference>
<reference evidence="1 2" key="1">
    <citation type="journal article" date="2015" name="Genome Announc.">
        <title>Expanding the biotechnology potential of lactobacilli through comparative genomics of 213 strains and associated genera.</title>
        <authorList>
            <person name="Sun Z."/>
            <person name="Harris H.M."/>
            <person name="McCann A."/>
            <person name="Guo C."/>
            <person name="Argimon S."/>
            <person name="Zhang W."/>
            <person name="Yang X."/>
            <person name="Jeffery I.B."/>
            <person name="Cooney J.C."/>
            <person name="Kagawa T.F."/>
            <person name="Liu W."/>
            <person name="Song Y."/>
            <person name="Salvetti E."/>
            <person name="Wrobel A."/>
            <person name="Rasinkangas P."/>
            <person name="Parkhill J."/>
            <person name="Rea M.C."/>
            <person name="O'Sullivan O."/>
            <person name="Ritari J."/>
            <person name="Douillard F.P."/>
            <person name="Paul Ross R."/>
            <person name="Yang R."/>
            <person name="Briner A.E."/>
            <person name="Felis G.E."/>
            <person name="de Vos W.M."/>
            <person name="Barrangou R."/>
            <person name="Klaenhammer T.R."/>
            <person name="Caufield P.W."/>
            <person name="Cui Y."/>
            <person name="Zhang H."/>
            <person name="O'Toole P.W."/>
        </authorList>
    </citation>
    <scope>NUCLEOTIDE SEQUENCE [LARGE SCALE GENOMIC DNA]</scope>
    <source>
        <strain evidence="1 2">DSM 23927</strain>
    </source>
</reference>
<proteinExistence type="predicted"/>
<evidence type="ECO:0000313" key="2">
    <source>
        <dbReference type="Proteomes" id="UP000051672"/>
    </source>
</evidence>
<accession>A0A0R2AZR3</accession>
<evidence type="ECO:0000313" key="1">
    <source>
        <dbReference type="EMBL" id="KRM71252.1"/>
    </source>
</evidence>
<comment type="caution">
    <text evidence="1">The sequence shown here is derived from an EMBL/GenBank/DDBJ whole genome shotgun (WGS) entry which is preliminary data.</text>
</comment>
<organism evidence="1 2">
    <name type="scientific">Lacticaseibacillus brantae DSM 23927</name>
    <dbReference type="NCBI Taxonomy" id="1423727"/>
    <lineage>
        <taxon>Bacteria</taxon>
        <taxon>Bacillati</taxon>
        <taxon>Bacillota</taxon>
        <taxon>Bacilli</taxon>
        <taxon>Lactobacillales</taxon>
        <taxon>Lactobacillaceae</taxon>
        <taxon>Lacticaseibacillus</taxon>
    </lineage>
</organism>